<reference evidence="3 4" key="1">
    <citation type="submission" date="2020-01" db="EMBL/GenBank/DDBJ databases">
        <title>The genomic epidemiology of tigecycline resistance gene tet(X) variants in a swine farm in China.</title>
        <authorList>
            <person name="Peng K."/>
            <person name="Li R."/>
        </authorList>
    </citation>
    <scope>NUCLEOTIDE SEQUENCE [LARGE SCALE GENOMIC DNA]</scope>
    <source>
        <strain evidence="3 4">ZF1</strain>
        <plasmid evidence="4">pzf1-cfr</plasmid>
    </source>
</reference>
<proteinExistence type="inferred from homology"/>
<dbReference type="Gene3D" id="1.10.10.10">
    <property type="entry name" value="Winged helix-like DNA-binding domain superfamily/Winged helix DNA-binding domain"/>
    <property type="match status" value="2"/>
</dbReference>
<dbReference type="Pfam" id="PF01051">
    <property type="entry name" value="Rep3_N"/>
    <property type="match status" value="1"/>
</dbReference>
<evidence type="ECO:0000313" key="3">
    <source>
        <dbReference type="EMBL" id="QIF92322.1"/>
    </source>
</evidence>
<dbReference type="Proteomes" id="UP000501338">
    <property type="component" value="Plasmid pZF1-cfr"/>
</dbReference>
<geneLocation type="plasmid" evidence="4">
    <name>pzf1-cfr</name>
</geneLocation>
<gene>
    <name evidence="3" type="ORF">GTH23_19965</name>
</gene>
<dbReference type="Pfam" id="PF21205">
    <property type="entry name" value="Rep3_C"/>
    <property type="match status" value="1"/>
</dbReference>
<evidence type="ECO:0000259" key="2">
    <source>
        <dbReference type="Pfam" id="PF01051"/>
    </source>
</evidence>
<dbReference type="EMBL" id="CP047341">
    <property type="protein sequence ID" value="QIF92322.1"/>
    <property type="molecule type" value="Genomic_DNA"/>
</dbReference>
<dbReference type="RefSeq" id="WP_050878417.1">
    <property type="nucleotide sequence ID" value="NZ_CP045009.1"/>
</dbReference>
<evidence type="ECO:0000313" key="4">
    <source>
        <dbReference type="Proteomes" id="UP000501338"/>
    </source>
</evidence>
<sequence length="276" mass="31944">MTKNLSVLTKIRHRNELNPTFSSLPISAKRVLFLALSQINPREELTPDQYFYVTVDDYMKWVDIDDKSAAYKVLKEGAKILKGSDLNLSPKEILELAKEMKLPFNEKNIPDDGFDLGFCEFAGYHKKEGRVSLAFTSRAAIYLTKLVGSEKYYTTQVLLSTLRLSSINSSTLYQLIRKLYSYNKNKCYFDITINDLKEELGLYEIKEDNQKSYKYPNYPIFKRDVLNKSIKEITEKTEIKKIEFDVIEKVGRAASKLRIKFLIDDNTGSSIDDFIE</sequence>
<keyword evidence="3" id="KW-0614">Plasmid</keyword>
<dbReference type="InterPro" id="IPR036390">
    <property type="entry name" value="WH_DNA-bd_sf"/>
</dbReference>
<feature type="domain" description="Initiator Rep protein WH1" evidence="2">
    <location>
        <begin position="11"/>
        <end position="176"/>
    </location>
</feature>
<dbReference type="InterPro" id="IPR000525">
    <property type="entry name" value="Initiator_Rep_WH1"/>
</dbReference>
<accession>A0ABX6JT02</accession>
<keyword evidence="4" id="KW-1185">Reference proteome</keyword>
<dbReference type="InterPro" id="IPR036388">
    <property type="entry name" value="WH-like_DNA-bd_sf"/>
</dbReference>
<dbReference type="SUPFAM" id="SSF46785">
    <property type="entry name" value="Winged helix' DNA-binding domain"/>
    <property type="match status" value="2"/>
</dbReference>
<protein>
    <submittedName>
        <fullName evidence="3">RepB family plasmid replication initiator protein</fullName>
    </submittedName>
</protein>
<comment type="similarity">
    <text evidence="1">Belongs to the initiator RepB protein family.</text>
</comment>
<evidence type="ECO:0000256" key="1">
    <source>
        <dbReference type="ARBA" id="ARBA00038283"/>
    </source>
</evidence>
<organism evidence="3 4">
    <name type="scientific">Proteus terrae subsp. cibarius</name>
    <dbReference type="NCBI Taxonomy" id="626774"/>
    <lineage>
        <taxon>Bacteria</taxon>
        <taxon>Pseudomonadati</taxon>
        <taxon>Pseudomonadota</taxon>
        <taxon>Gammaproteobacteria</taxon>
        <taxon>Enterobacterales</taxon>
        <taxon>Morganellaceae</taxon>
        <taxon>Proteus</taxon>
    </lineage>
</organism>
<name>A0ABX6JT02_9GAMM</name>